<dbReference type="InParanoid" id="A0A0V0QRR3"/>
<accession>A0A0V0QRR3</accession>
<evidence type="ECO:0000256" key="1">
    <source>
        <dbReference type="SAM" id="MobiDB-lite"/>
    </source>
</evidence>
<evidence type="ECO:0000313" key="3">
    <source>
        <dbReference type="Proteomes" id="UP000054937"/>
    </source>
</evidence>
<reference evidence="2 3" key="1">
    <citation type="journal article" date="2015" name="Sci. Rep.">
        <title>Genome of the facultative scuticociliatosis pathogen Pseudocohnilembus persalinus provides insight into its virulence through horizontal gene transfer.</title>
        <authorList>
            <person name="Xiong J."/>
            <person name="Wang G."/>
            <person name="Cheng J."/>
            <person name="Tian M."/>
            <person name="Pan X."/>
            <person name="Warren A."/>
            <person name="Jiang C."/>
            <person name="Yuan D."/>
            <person name="Miao W."/>
        </authorList>
    </citation>
    <scope>NUCLEOTIDE SEQUENCE [LARGE SCALE GENOMIC DNA]</scope>
    <source>
        <strain evidence="2">36N120E</strain>
    </source>
</reference>
<dbReference type="AlphaFoldDB" id="A0A0V0QRR3"/>
<feature type="compositionally biased region" description="Low complexity" evidence="1">
    <location>
        <begin position="342"/>
        <end position="354"/>
    </location>
</feature>
<feature type="region of interest" description="Disordered" evidence="1">
    <location>
        <begin position="86"/>
        <end position="116"/>
    </location>
</feature>
<sequence>MLKEALQQPNRFKKVSYIQKSEQNRESLIDIIEKFKSSISNMFSRSSKRLGTRRYRNTFFQRVNSQILQSPISGNKTTKNIRYSYSNNNSQKLKQQRQQPDKDQYNEDEFNQNSQNSINNIIISPLHKYYKSVQNSNENNTDIRNDSNITRSLLNLAPMSPIKQKKLINLQEKNLSESDTEKESDNLTKNQSQLSINNFNLDPKYNMSCFKQIDEDTQQQENSIMNNTQQDFLKKKQNIVNQFKKEQIRNWLFLPHNLNTKEKMFKLLQPNTLKEKSQDFEQNSNSQIKINKQKFQEIGTYPQSQKSNINNQNQNIELTFKEIAKSEQTLKKSAFKSKPKKNQLNLDSDNNNQNGIRKHLKQQKQQKISNILSDRQKQTQKLSQIASYDTLQSNGFLNIVQKSSYINGQIKNIQQTQNIQPHNSAQKYNAYQKQLGQVQNQIDSYKMFIE</sequence>
<dbReference type="EMBL" id="LDAU01000110">
    <property type="protein sequence ID" value="KRX05010.1"/>
    <property type="molecule type" value="Genomic_DNA"/>
</dbReference>
<protein>
    <submittedName>
        <fullName evidence="2">Uncharacterized protein</fullName>
    </submittedName>
</protein>
<comment type="caution">
    <text evidence="2">The sequence shown here is derived from an EMBL/GenBank/DDBJ whole genome shotgun (WGS) entry which is preliminary data.</text>
</comment>
<gene>
    <name evidence="2" type="ORF">PPERSA_06644</name>
</gene>
<keyword evidence="3" id="KW-1185">Reference proteome</keyword>
<evidence type="ECO:0000313" key="2">
    <source>
        <dbReference type="EMBL" id="KRX05010.1"/>
    </source>
</evidence>
<proteinExistence type="predicted"/>
<feature type="region of interest" description="Disordered" evidence="1">
    <location>
        <begin position="334"/>
        <end position="354"/>
    </location>
</feature>
<feature type="compositionally biased region" description="Polar residues" evidence="1">
    <location>
        <begin position="86"/>
        <end position="98"/>
    </location>
</feature>
<dbReference type="Proteomes" id="UP000054937">
    <property type="component" value="Unassembled WGS sequence"/>
</dbReference>
<organism evidence="2 3">
    <name type="scientific">Pseudocohnilembus persalinus</name>
    <name type="common">Ciliate</name>
    <dbReference type="NCBI Taxonomy" id="266149"/>
    <lineage>
        <taxon>Eukaryota</taxon>
        <taxon>Sar</taxon>
        <taxon>Alveolata</taxon>
        <taxon>Ciliophora</taxon>
        <taxon>Intramacronucleata</taxon>
        <taxon>Oligohymenophorea</taxon>
        <taxon>Scuticociliatia</taxon>
        <taxon>Philasterida</taxon>
        <taxon>Pseudocohnilembidae</taxon>
        <taxon>Pseudocohnilembus</taxon>
    </lineage>
</organism>
<name>A0A0V0QRR3_PSEPJ</name>